<dbReference type="EMBL" id="LYXU01000054">
    <property type="protein sequence ID" value="OBS16942.1"/>
    <property type="molecule type" value="Genomic_DNA"/>
</dbReference>
<dbReference type="SUPFAM" id="SSF53300">
    <property type="entry name" value="vWA-like"/>
    <property type="match status" value="1"/>
</dbReference>
<dbReference type="OrthoDB" id="2142040at2759"/>
<dbReference type="Gene3D" id="3.40.50.410">
    <property type="entry name" value="von Willebrand factor, type A domain"/>
    <property type="match status" value="1"/>
</dbReference>
<dbReference type="Pfam" id="PF00092">
    <property type="entry name" value="VWA"/>
    <property type="match status" value="1"/>
</dbReference>
<evidence type="ECO:0000313" key="3">
    <source>
        <dbReference type="EMBL" id="OBS16942.1"/>
    </source>
</evidence>
<dbReference type="Proteomes" id="UP000091967">
    <property type="component" value="Unassembled WGS sequence"/>
</dbReference>
<reference evidence="3 4" key="1">
    <citation type="submission" date="2016-06" db="EMBL/GenBank/DDBJ databases">
        <title>Living apart together: crosstalk between the core and supernumerary genomes in a fungal plant pathogen.</title>
        <authorList>
            <person name="Vanheule A."/>
            <person name="Audenaert K."/>
            <person name="Warris S."/>
            <person name="Van De Geest H."/>
            <person name="Schijlen E."/>
            <person name="Hofte M."/>
            <person name="De Saeger S."/>
            <person name="Haesaert G."/>
            <person name="Waalwijk C."/>
            <person name="Van Der Lee T."/>
        </authorList>
    </citation>
    <scope>NUCLEOTIDE SEQUENCE [LARGE SCALE GENOMIC DNA]</scope>
    <source>
        <strain evidence="3 4">2516</strain>
    </source>
</reference>
<dbReference type="STRING" id="36050.A0A1B8A8Z0"/>
<dbReference type="InterPro" id="IPR002035">
    <property type="entry name" value="VWF_A"/>
</dbReference>
<dbReference type="PANTHER" id="PTHR34706">
    <property type="entry name" value="SLR1338 PROTEIN"/>
    <property type="match status" value="1"/>
</dbReference>
<dbReference type="AlphaFoldDB" id="A0A1B8A8Z0"/>
<protein>
    <recommendedName>
        <fullName evidence="2">VWFA domain-containing protein</fullName>
    </recommendedName>
</protein>
<name>A0A1B8A8Z0_FUSPO</name>
<dbReference type="OMA" id="TIDIRFF"/>
<evidence type="ECO:0000313" key="4">
    <source>
        <dbReference type="Proteomes" id="UP000091967"/>
    </source>
</evidence>
<gene>
    <name evidence="3" type="ORF">FPOA_12493</name>
</gene>
<feature type="region of interest" description="Disordered" evidence="1">
    <location>
        <begin position="17"/>
        <end position="45"/>
    </location>
</feature>
<keyword evidence="4" id="KW-1185">Reference proteome</keyword>
<proteinExistence type="predicted"/>
<evidence type="ECO:0000259" key="2">
    <source>
        <dbReference type="PROSITE" id="PS50234"/>
    </source>
</evidence>
<feature type="compositionally biased region" description="Polar residues" evidence="1">
    <location>
        <begin position="31"/>
        <end position="45"/>
    </location>
</feature>
<dbReference type="PANTHER" id="PTHR34706:SF1">
    <property type="entry name" value="VWFA DOMAIN-CONTAINING PROTEIN"/>
    <property type="match status" value="1"/>
</dbReference>
<comment type="caution">
    <text evidence="3">The sequence shown here is derived from an EMBL/GenBank/DDBJ whole genome shotgun (WGS) entry which is preliminary data.</text>
</comment>
<feature type="domain" description="VWFA" evidence="2">
    <location>
        <begin position="97"/>
        <end position="302"/>
    </location>
</feature>
<dbReference type="SMART" id="SM00327">
    <property type="entry name" value="VWA"/>
    <property type="match status" value="1"/>
</dbReference>
<dbReference type="InterPro" id="IPR036465">
    <property type="entry name" value="vWFA_dom_sf"/>
</dbReference>
<evidence type="ECO:0000256" key="1">
    <source>
        <dbReference type="SAM" id="MobiDB-lite"/>
    </source>
</evidence>
<accession>A0A1B8A8Z0</accession>
<sequence>MVSSNMLNRIKDKFSTKTSTPHLKNKHSDFNMGNSNTTPSYDSNNPFLDIPTKAPPAYESTTKASNLELPCRAASPAPSITSVTCDEDRYAFLTTFDTVFVIDDSGSMTGRSWREVREALSTIAPICTSHDPDGIDVYFLNHRSTNVTSGTQAPGGYYQIRDANEVQHLFKSVRPCGSTPTGARLHSILKPYVSHISRRAENIDSTKPVNIIVITDGYPTDDPESIIVHHAKKLDQIEAPPHQIGIQFFQVGDKHGATKALRELDDDLKDQGIRDMVDTTTWNSTTPDNSHTLSGEGILKVVLGAVVRRIDRGTPRDNPQGHGQ</sequence>
<dbReference type="PROSITE" id="PS50234">
    <property type="entry name" value="VWFA"/>
    <property type="match status" value="1"/>
</dbReference>
<organism evidence="3 4">
    <name type="scientific">Fusarium poae</name>
    <dbReference type="NCBI Taxonomy" id="36050"/>
    <lineage>
        <taxon>Eukaryota</taxon>
        <taxon>Fungi</taxon>
        <taxon>Dikarya</taxon>
        <taxon>Ascomycota</taxon>
        <taxon>Pezizomycotina</taxon>
        <taxon>Sordariomycetes</taxon>
        <taxon>Hypocreomycetidae</taxon>
        <taxon>Hypocreales</taxon>
        <taxon>Nectriaceae</taxon>
        <taxon>Fusarium</taxon>
    </lineage>
</organism>